<keyword evidence="11 16" id="KW-1133">Transmembrane helix</keyword>
<feature type="domain" description="Penicillin-binding protein transpeptidase" evidence="17">
    <location>
        <begin position="254"/>
        <end position="551"/>
    </location>
</feature>
<dbReference type="GO" id="GO:0000917">
    <property type="term" value="P:division septum assembly"/>
    <property type="evidence" value="ECO:0007669"/>
    <property type="project" value="UniProtKB-KW"/>
</dbReference>
<evidence type="ECO:0000256" key="1">
    <source>
        <dbReference type="ARBA" id="ARBA00004370"/>
    </source>
</evidence>
<evidence type="ECO:0000313" key="19">
    <source>
        <dbReference type="EMBL" id="RDH40938.1"/>
    </source>
</evidence>
<dbReference type="UniPathway" id="UPA00219"/>
<dbReference type="GO" id="GO:0006508">
    <property type="term" value="P:proteolysis"/>
    <property type="evidence" value="ECO:0007669"/>
    <property type="project" value="UniProtKB-KW"/>
</dbReference>
<evidence type="ECO:0000256" key="12">
    <source>
        <dbReference type="ARBA" id="ARBA00023136"/>
    </source>
</evidence>
<evidence type="ECO:0000256" key="3">
    <source>
        <dbReference type="ARBA" id="ARBA00022519"/>
    </source>
</evidence>
<keyword evidence="15 16" id="KW-0961">Cell wall biogenesis/degradation</keyword>
<evidence type="ECO:0000256" key="6">
    <source>
        <dbReference type="ARBA" id="ARBA00022670"/>
    </source>
</evidence>
<dbReference type="Proteomes" id="UP000226429">
    <property type="component" value="Unassembled WGS sequence"/>
</dbReference>
<dbReference type="Gene3D" id="3.40.710.10">
    <property type="entry name" value="DD-peptidase/beta-lactamase superfamily"/>
    <property type="match status" value="1"/>
</dbReference>
<comment type="pathway">
    <text evidence="16">Cell wall biogenesis; peptidoglycan biosynthesis.</text>
</comment>
<evidence type="ECO:0000259" key="18">
    <source>
        <dbReference type="Pfam" id="PF03717"/>
    </source>
</evidence>
<keyword evidence="14 16" id="KW-0131">Cell cycle</keyword>
<evidence type="ECO:0000256" key="14">
    <source>
        <dbReference type="ARBA" id="ARBA00023306"/>
    </source>
</evidence>
<comment type="caution">
    <text evidence="19">The sequence shown here is derived from an EMBL/GenBank/DDBJ whole genome shotgun (WGS) entry which is preliminary data.</text>
</comment>
<dbReference type="GO" id="GO:0008360">
    <property type="term" value="P:regulation of cell shape"/>
    <property type="evidence" value="ECO:0007669"/>
    <property type="project" value="UniProtKB-KW"/>
</dbReference>
<dbReference type="EMBL" id="NMOS02000002">
    <property type="protein sequence ID" value="RDH40938.1"/>
    <property type="molecule type" value="Genomic_DNA"/>
</dbReference>
<dbReference type="InterPro" id="IPR037532">
    <property type="entry name" value="FtsI_transpept"/>
</dbReference>
<feature type="domain" description="Penicillin-binding protein dimerisation" evidence="18">
    <location>
        <begin position="64"/>
        <end position="213"/>
    </location>
</feature>
<evidence type="ECO:0000256" key="16">
    <source>
        <dbReference type="HAMAP-Rule" id="MF_02080"/>
    </source>
</evidence>
<evidence type="ECO:0000256" key="13">
    <source>
        <dbReference type="ARBA" id="ARBA00023210"/>
    </source>
</evidence>
<comment type="similarity">
    <text evidence="16">Belongs to the transpeptidase family. FtsI subfamily.</text>
</comment>
<keyword evidence="4 16" id="KW-0132">Cell division</keyword>
<reference evidence="19 20" key="2">
    <citation type="journal article" date="2018" name="J. Invertebr. Pathol.">
        <title>'Candidatus Aquirickettsiella gammari' (Gammaproteobacteria: Legionellales: Coxiellaceae): A bacterial pathogen of the freshwater crustacean Gammarus fossarum (Malacostraca: Amphipoda).</title>
        <authorList>
            <person name="Bojko J."/>
            <person name="Dunn A.M."/>
            <person name="Stebbing P.D."/>
            <person name="van Aerle R."/>
            <person name="Bacela-Spychalska K."/>
            <person name="Bean T.P."/>
            <person name="Urrutia A."/>
            <person name="Stentiford G.D."/>
        </authorList>
    </citation>
    <scope>NUCLEOTIDE SEQUENCE [LARGE SCALE GENOMIC DNA]</scope>
    <source>
        <strain evidence="19">RA15029</strain>
    </source>
</reference>
<dbReference type="PANTHER" id="PTHR30627:SF1">
    <property type="entry name" value="PEPTIDOGLYCAN D,D-TRANSPEPTIDASE FTSI"/>
    <property type="match status" value="1"/>
</dbReference>
<keyword evidence="13 16" id="KW-0717">Septation</keyword>
<evidence type="ECO:0000256" key="10">
    <source>
        <dbReference type="ARBA" id="ARBA00022984"/>
    </source>
</evidence>
<keyword evidence="12 16" id="KW-0472">Membrane</keyword>
<feature type="active site" description="Acyl-ester intermediate" evidence="16">
    <location>
        <position position="301"/>
    </location>
</feature>
<dbReference type="InterPro" id="IPR001460">
    <property type="entry name" value="PCN-bd_Tpept"/>
</dbReference>
<organism evidence="19 20">
    <name type="scientific">Candidatus Aquirickettsiella gammari</name>
    <dbReference type="NCBI Taxonomy" id="2016198"/>
    <lineage>
        <taxon>Bacteria</taxon>
        <taxon>Pseudomonadati</taxon>
        <taxon>Pseudomonadota</taxon>
        <taxon>Gammaproteobacteria</taxon>
        <taxon>Legionellales</taxon>
        <taxon>Coxiellaceae</taxon>
        <taxon>Candidatus Aquirickettsiella</taxon>
    </lineage>
</organism>
<evidence type="ECO:0000256" key="15">
    <source>
        <dbReference type="ARBA" id="ARBA00023316"/>
    </source>
</evidence>
<dbReference type="Gene3D" id="3.90.1310.10">
    <property type="entry name" value="Penicillin-binding protein 2a (Domain 2)"/>
    <property type="match status" value="1"/>
</dbReference>
<keyword evidence="20" id="KW-1185">Reference proteome</keyword>
<dbReference type="PANTHER" id="PTHR30627">
    <property type="entry name" value="PEPTIDOGLYCAN D,D-TRANSPEPTIDASE"/>
    <property type="match status" value="1"/>
</dbReference>
<dbReference type="InterPro" id="IPR036138">
    <property type="entry name" value="PBP_dimer_sf"/>
</dbReference>
<keyword evidence="2 16" id="KW-1003">Cell membrane</keyword>
<protein>
    <recommendedName>
        <fullName evidence="16">Peptidoglycan D,D-transpeptidase FtsI</fullName>
        <ecNumber evidence="16">3.4.16.4</ecNumber>
    </recommendedName>
    <alternativeName>
        <fullName evidence="16">Penicillin-binding protein 3</fullName>
        <shortName evidence="16">PBP-3</shortName>
    </alternativeName>
</protein>
<dbReference type="InterPro" id="IPR050515">
    <property type="entry name" value="Beta-lactam/transpept"/>
</dbReference>
<dbReference type="InterPro" id="IPR012338">
    <property type="entry name" value="Beta-lactam/transpept-like"/>
</dbReference>
<feature type="transmembrane region" description="Helical" evidence="16">
    <location>
        <begin position="20"/>
        <end position="41"/>
    </location>
</feature>
<keyword evidence="8 16" id="KW-0378">Hydrolase</keyword>
<evidence type="ECO:0000256" key="5">
    <source>
        <dbReference type="ARBA" id="ARBA00022645"/>
    </source>
</evidence>
<keyword evidence="9 16" id="KW-0133">Cell shape</keyword>
<dbReference type="GO" id="GO:0043093">
    <property type="term" value="P:FtsZ-dependent cytokinesis"/>
    <property type="evidence" value="ECO:0007669"/>
    <property type="project" value="UniProtKB-UniRule"/>
</dbReference>
<evidence type="ECO:0000256" key="2">
    <source>
        <dbReference type="ARBA" id="ARBA00022475"/>
    </source>
</evidence>
<dbReference type="EC" id="3.4.16.4" evidence="16"/>
<name>A0A370CJB9_9COXI</name>
<dbReference type="Pfam" id="PF03717">
    <property type="entry name" value="PBP_dimer"/>
    <property type="match status" value="1"/>
</dbReference>
<evidence type="ECO:0000256" key="7">
    <source>
        <dbReference type="ARBA" id="ARBA00022692"/>
    </source>
</evidence>
<keyword evidence="10 16" id="KW-0573">Peptidoglycan synthesis</keyword>
<dbReference type="GO" id="GO:0008658">
    <property type="term" value="F:penicillin binding"/>
    <property type="evidence" value="ECO:0007669"/>
    <property type="project" value="InterPro"/>
</dbReference>
<sequence length="569" mass="62911">MRVRNRKKSERTLLRSTYQWRLFVLVVILLLIALGLIGRLINLTVINRQFLQNQGNARTIRRVTIPAHRGMILDRHGVPLAISTPVSAVWIDPADFKPSVSQLARLSTLLQVSKPLIQQQCVHGRGKEFVYLKRGLNPSLARQIKSLKIPGVFLQDEYHRYYPEGPVMAHVVGLTDVDDKGQEGLELAYNNWLEGQAGLKQVIKDRLGHVVADIRAIRPPKPGHDLQISLDKRIQYVAYRELKAGVERYQADSGSVVVLDVKTGEILAMVNWPSYNPNHRRSAQDGHARNRAVTDLFEPGSTIKSFSMASVLSNSQFTPSSQIDTSPGWMIIAGKRITDERNNGVMDLTKILQISSNMGMSKLILSQPAENLWNTLHRVGFGQVTESNFPGERTGSLPHFKVWNPFVLATLSFGYGISVTTLQLAQAYAVLAQGGVKVPVTFLKVEGDAPLGQRVMGQRISREILAMLESVLSKGGTAPLARVPGYRVTGKTGTVRIVGAHGYEKHHYNSIFIGIAPASQPRLVVAVILHDPKGQFYYGGYTAGPIFSHVMSNTVHLLNIAPDDVANLN</sequence>
<dbReference type="Pfam" id="PF00905">
    <property type="entry name" value="Transpeptidase"/>
    <property type="match status" value="1"/>
</dbReference>
<evidence type="ECO:0000256" key="4">
    <source>
        <dbReference type="ARBA" id="ARBA00022618"/>
    </source>
</evidence>
<dbReference type="SUPFAM" id="SSF56519">
    <property type="entry name" value="Penicillin binding protein dimerisation domain"/>
    <property type="match status" value="1"/>
</dbReference>
<comment type="catalytic activity">
    <reaction evidence="16">
        <text>Preferential cleavage: (Ac)2-L-Lys-D-Ala-|-D-Ala. Also transpeptidation of peptidyl-alanyl moieties that are N-acyl substituents of D-alanine.</text>
        <dbReference type="EC" id="3.4.16.4"/>
    </reaction>
</comment>
<evidence type="ECO:0000256" key="8">
    <source>
        <dbReference type="ARBA" id="ARBA00022801"/>
    </source>
</evidence>
<keyword evidence="6 16" id="KW-0645">Protease</keyword>
<keyword evidence="3 16" id="KW-0997">Cell inner membrane</keyword>
<dbReference type="GO" id="GO:0009002">
    <property type="term" value="F:serine-type D-Ala-D-Ala carboxypeptidase activity"/>
    <property type="evidence" value="ECO:0007669"/>
    <property type="project" value="UniProtKB-UniRule"/>
</dbReference>
<dbReference type="Gene3D" id="3.30.450.330">
    <property type="match status" value="1"/>
</dbReference>
<dbReference type="HAMAP" id="MF_02080">
    <property type="entry name" value="FtsI_transpept"/>
    <property type="match status" value="1"/>
</dbReference>
<keyword evidence="5 16" id="KW-0121">Carboxypeptidase</keyword>
<dbReference type="InterPro" id="IPR005311">
    <property type="entry name" value="PBP_dimer"/>
</dbReference>
<dbReference type="GO" id="GO:0005886">
    <property type="term" value="C:plasma membrane"/>
    <property type="evidence" value="ECO:0007669"/>
    <property type="project" value="UniProtKB-SubCell"/>
</dbReference>
<dbReference type="GO" id="GO:0071555">
    <property type="term" value="P:cell wall organization"/>
    <property type="evidence" value="ECO:0007669"/>
    <property type="project" value="UniProtKB-KW"/>
</dbReference>
<accession>A0A370CJB9</accession>
<dbReference type="AlphaFoldDB" id="A0A370CJB9"/>
<keyword evidence="7 16" id="KW-0812">Transmembrane</keyword>
<evidence type="ECO:0000256" key="11">
    <source>
        <dbReference type="ARBA" id="ARBA00022989"/>
    </source>
</evidence>
<evidence type="ECO:0000313" key="20">
    <source>
        <dbReference type="Proteomes" id="UP000226429"/>
    </source>
</evidence>
<gene>
    <name evidence="16" type="primary">ftsI</name>
    <name evidence="19" type="ORF">CFE62_000815</name>
</gene>
<dbReference type="GO" id="GO:0008955">
    <property type="term" value="F:peptidoglycan glycosyltransferase activity"/>
    <property type="evidence" value="ECO:0007669"/>
    <property type="project" value="InterPro"/>
</dbReference>
<dbReference type="GO" id="GO:0009252">
    <property type="term" value="P:peptidoglycan biosynthetic process"/>
    <property type="evidence" value="ECO:0007669"/>
    <property type="project" value="UniProtKB-UniRule"/>
</dbReference>
<comment type="subcellular location">
    <subcellularLocation>
        <location evidence="16">Cell inner membrane</location>
        <topology evidence="16">Single-pass membrane protein</topology>
    </subcellularLocation>
    <subcellularLocation>
        <location evidence="1">Membrane</location>
    </subcellularLocation>
</comment>
<dbReference type="SUPFAM" id="SSF56601">
    <property type="entry name" value="beta-lactamase/transpeptidase-like"/>
    <property type="match status" value="1"/>
</dbReference>
<reference evidence="19 20" key="1">
    <citation type="journal article" date="2017" name="Int. J. Syst. Evol. Microbiol.">
        <title>Aquarickettsiella crustaci n. gen. n. sp. (Gammaproteobacteria: Legionellales: Coxiellaceae); a bacterial pathogen of the freshwater crustacean: Gammarus fossarum (Malacostraca: Amphipoda).</title>
        <authorList>
            <person name="Bojko J."/>
            <person name="Dunn A.M."/>
            <person name="Stebbing P.D."/>
            <person name="Van Aerle R."/>
            <person name="Bacela-Spychalska K."/>
            <person name="Bean T.P."/>
            <person name="Stentiford G.D."/>
        </authorList>
    </citation>
    <scope>NUCLEOTIDE SEQUENCE [LARGE SCALE GENOMIC DNA]</scope>
    <source>
        <strain evidence="19">RA15029</strain>
    </source>
</reference>
<evidence type="ECO:0000259" key="17">
    <source>
        <dbReference type="Pfam" id="PF00905"/>
    </source>
</evidence>
<evidence type="ECO:0000256" key="9">
    <source>
        <dbReference type="ARBA" id="ARBA00022960"/>
    </source>
</evidence>
<proteinExistence type="inferred from homology"/>
<comment type="function">
    <text evidence="16">Catalyzes cross-linking of the peptidoglycan cell wall at the division septum.</text>
</comment>